<sequence length="142" mass="15984">MSNFHAPHNFFQMNQSVDLSFAMKTAGLPNSASTSGPRCIAMLAMRLALIAIFTSLFRNPAHGKELFDIWLKRYRNHECAGRSVSGPNVLRGNGKCRNWEDNTPFNNLTYAWAAHRAFYEKPEDHGSCVIRVWENDGCTGGF</sequence>
<reference evidence="1" key="2">
    <citation type="journal article" date="2022" name="Microb. Genom.">
        <title>A chromosome-scale genome assembly of the tomato pathogen Cladosporium fulvum reveals a compartmentalized genome architecture and the presence of a dispensable chromosome.</title>
        <authorList>
            <person name="Zaccaron A.Z."/>
            <person name="Chen L.H."/>
            <person name="Samaras A."/>
            <person name="Stergiopoulos I."/>
        </authorList>
    </citation>
    <scope>NUCLEOTIDE SEQUENCE</scope>
    <source>
        <strain evidence="1">Race5_Kim</strain>
    </source>
</reference>
<name>A0A9Q8P7J3_PASFU</name>
<dbReference type="Proteomes" id="UP000756132">
    <property type="component" value="Chromosome 4"/>
</dbReference>
<dbReference type="RefSeq" id="XP_047760447.1">
    <property type="nucleotide sequence ID" value="XM_047904309.1"/>
</dbReference>
<proteinExistence type="predicted"/>
<gene>
    <name evidence="1" type="ORF">CLAFUR5_05161</name>
</gene>
<dbReference type="EMBL" id="CP090166">
    <property type="protein sequence ID" value="UJO16081.1"/>
    <property type="molecule type" value="Genomic_DNA"/>
</dbReference>
<accession>A0A9Q8P7J3</accession>
<keyword evidence="2" id="KW-1185">Reference proteome</keyword>
<dbReference type="GeneID" id="71985039"/>
<evidence type="ECO:0000313" key="1">
    <source>
        <dbReference type="EMBL" id="UJO16081.1"/>
    </source>
</evidence>
<dbReference type="AlphaFoldDB" id="A0A9Q8P7J3"/>
<organism evidence="1 2">
    <name type="scientific">Passalora fulva</name>
    <name type="common">Tomato leaf mold</name>
    <name type="synonym">Cladosporium fulvum</name>
    <dbReference type="NCBI Taxonomy" id="5499"/>
    <lineage>
        <taxon>Eukaryota</taxon>
        <taxon>Fungi</taxon>
        <taxon>Dikarya</taxon>
        <taxon>Ascomycota</taxon>
        <taxon>Pezizomycotina</taxon>
        <taxon>Dothideomycetes</taxon>
        <taxon>Dothideomycetidae</taxon>
        <taxon>Mycosphaerellales</taxon>
        <taxon>Mycosphaerellaceae</taxon>
        <taxon>Fulvia</taxon>
    </lineage>
</organism>
<protein>
    <submittedName>
        <fullName evidence="1">Uncharacterized protein</fullName>
    </submittedName>
</protein>
<dbReference type="KEGG" id="ffu:CLAFUR5_05161"/>
<evidence type="ECO:0000313" key="2">
    <source>
        <dbReference type="Proteomes" id="UP000756132"/>
    </source>
</evidence>
<reference evidence="1" key="1">
    <citation type="submission" date="2021-12" db="EMBL/GenBank/DDBJ databases">
        <authorList>
            <person name="Zaccaron A."/>
            <person name="Stergiopoulos I."/>
        </authorList>
    </citation>
    <scope>NUCLEOTIDE SEQUENCE</scope>
    <source>
        <strain evidence="1">Race5_Kim</strain>
    </source>
</reference>